<accession>A0A9D5AN14</accession>
<evidence type="ECO:0000313" key="5">
    <source>
        <dbReference type="EMBL" id="KAI5418163.1"/>
    </source>
</evidence>
<sequence length="159" mass="17548">MEGSIDLVTILKGTSYYRRRKYHNYVSDFIPPTPYEAKEVIESNSLITAVTSAVMLSTLEDRTIVKGLAGIPSEGPVLYVGVMGAVPVAPSNLFKLLPSKSHVLLYPGGMRKALHRKGEEYKLFWPEQSEFVRMAARFGAKIVPFVAVGEDDLGEDSLL</sequence>
<keyword evidence="6" id="KW-1185">Reference proteome</keyword>
<dbReference type="Pfam" id="PF03982">
    <property type="entry name" value="DAGAT"/>
    <property type="match status" value="1"/>
</dbReference>
<dbReference type="GO" id="GO:0016020">
    <property type="term" value="C:membrane"/>
    <property type="evidence" value="ECO:0007669"/>
    <property type="project" value="TreeGrafter"/>
</dbReference>
<reference evidence="4 6" key="1">
    <citation type="journal article" date="2022" name="Nat. Genet.">
        <title>Improved pea reference genome and pan-genome highlight genomic features and evolutionary characteristics.</title>
        <authorList>
            <person name="Yang T."/>
            <person name="Liu R."/>
            <person name="Luo Y."/>
            <person name="Hu S."/>
            <person name="Wang D."/>
            <person name="Wang C."/>
            <person name="Pandey M.K."/>
            <person name="Ge S."/>
            <person name="Xu Q."/>
            <person name="Li N."/>
            <person name="Li G."/>
            <person name="Huang Y."/>
            <person name="Saxena R.K."/>
            <person name="Ji Y."/>
            <person name="Li M."/>
            <person name="Yan X."/>
            <person name="He Y."/>
            <person name="Liu Y."/>
            <person name="Wang X."/>
            <person name="Xiang C."/>
            <person name="Varshney R.K."/>
            <person name="Ding H."/>
            <person name="Gao S."/>
            <person name="Zong X."/>
        </authorList>
    </citation>
    <scope>NUCLEOTIDE SEQUENCE [LARGE SCALE GENOMIC DNA]</scope>
    <source>
        <strain evidence="4 6">cv. Zhongwan 6</strain>
    </source>
</reference>
<comment type="caution">
    <text evidence="4">The sequence shown here is derived from an EMBL/GenBank/DDBJ whole genome shotgun (WGS) entry which is preliminary data.</text>
</comment>
<dbReference type="PANTHER" id="PTHR22753">
    <property type="entry name" value="TRANSMEMBRANE PROTEIN 68"/>
    <property type="match status" value="1"/>
</dbReference>
<dbReference type="PANTHER" id="PTHR22753:SF24">
    <property type="entry name" value="ESTERASE_LIPASE_THIOESTERASE FAMILY PROTEIN"/>
    <property type="match status" value="1"/>
</dbReference>
<evidence type="ECO:0000256" key="2">
    <source>
        <dbReference type="ARBA" id="ARBA00022679"/>
    </source>
</evidence>
<dbReference type="EMBL" id="JAMSHJ010000004">
    <property type="protein sequence ID" value="KAI5418162.1"/>
    <property type="molecule type" value="Genomic_DNA"/>
</dbReference>
<organism evidence="4 6">
    <name type="scientific">Pisum sativum</name>
    <name type="common">Garden pea</name>
    <name type="synonym">Lathyrus oleraceus</name>
    <dbReference type="NCBI Taxonomy" id="3888"/>
    <lineage>
        <taxon>Eukaryota</taxon>
        <taxon>Viridiplantae</taxon>
        <taxon>Streptophyta</taxon>
        <taxon>Embryophyta</taxon>
        <taxon>Tracheophyta</taxon>
        <taxon>Spermatophyta</taxon>
        <taxon>Magnoliopsida</taxon>
        <taxon>eudicotyledons</taxon>
        <taxon>Gunneridae</taxon>
        <taxon>Pentapetalae</taxon>
        <taxon>rosids</taxon>
        <taxon>fabids</taxon>
        <taxon>Fabales</taxon>
        <taxon>Fabaceae</taxon>
        <taxon>Papilionoideae</taxon>
        <taxon>50 kb inversion clade</taxon>
        <taxon>NPAAA clade</taxon>
        <taxon>Hologalegina</taxon>
        <taxon>IRL clade</taxon>
        <taxon>Fabeae</taxon>
        <taxon>Lathyrus</taxon>
    </lineage>
</organism>
<dbReference type="Gramene" id="Psat04G0270000-T1">
    <property type="protein sequence ID" value="KAI5418163.1"/>
    <property type="gene ID" value="KIW84_042700"/>
</dbReference>
<dbReference type="InterPro" id="IPR007130">
    <property type="entry name" value="DAGAT"/>
</dbReference>
<keyword evidence="3" id="KW-0012">Acyltransferase</keyword>
<dbReference type="Gramene" id="Psat04G0269900-T1">
    <property type="protein sequence ID" value="KAI5418162.1"/>
    <property type="gene ID" value="KIW84_042699"/>
</dbReference>
<dbReference type="AlphaFoldDB" id="A0A9D5AN14"/>
<name>A0A9D5AN14_PEA</name>
<dbReference type="EMBL" id="JAMSHJ010000004">
    <property type="protein sequence ID" value="KAI5418163.1"/>
    <property type="molecule type" value="Genomic_DNA"/>
</dbReference>
<gene>
    <name evidence="4" type="ORF">KIW84_042699</name>
    <name evidence="5" type="ORF">KIW84_042700</name>
</gene>
<dbReference type="Proteomes" id="UP001058974">
    <property type="component" value="Chromosome 4"/>
</dbReference>
<evidence type="ECO:0000256" key="1">
    <source>
        <dbReference type="ARBA" id="ARBA00005420"/>
    </source>
</evidence>
<evidence type="ECO:0000256" key="3">
    <source>
        <dbReference type="ARBA" id="ARBA00023315"/>
    </source>
</evidence>
<protein>
    <submittedName>
        <fullName evidence="4">Uncharacterized protein</fullName>
    </submittedName>
</protein>
<keyword evidence="2" id="KW-0808">Transferase</keyword>
<dbReference type="GO" id="GO:0019432">
    <property type="term" value="P:triglyceride biosynthetic process"/>
    <property type="evidence" value="ECO:0007669"/>
    <property type="project" value="UniProtKB-ARBA"/>
</dbReference>
<evidence type="ECO:0000313" key="6">
    <source>
        <dbReference type="Proteomes" id="UP001058974"/>
    </source>
</evidence>
<comment type="similarity">
    <text evidence="1">Belongs to the diacylglycerol acyltransferase family.</text>
</comment>
<evidence type="ECO:0000313" key="4">
    <source>
        <dbReference type="EMBL" id="KAI5418162.1"/>
    </source>
</evidence>
<dbReference type="GO" id="GO:0004144">
    <property type="term" value="F:diacylglycerol O-acyltransferase activity"/>
    <property type="evidence" value="ECO:0007669"/>
    <property type="project" value="UniProtKB-ARBA"/>
</dbReference>
<proteinExistence type="inferred from homology"/>